<evidence type="ECO:0000313" key="3">
    <source>
        <dbReference type="EMBL" id="CAG8263816.1"/>
    </source>
</evidence>
<dbReference type="InterPro" id="IPR011009">
    <property type="entry name" value="Kinase-like_dom_sf"/>
</dbReference>
<dbReference type="Pfam" id="PF03109">
    <property type="entry name" value="ABC1"/>
    <property type="match status" value="1"/>
</dbReference>
<dbReference type="SUPFAM" id="SSF56112">
    <property type="entry name" value="Protein kinase-like (PK-like)"/>
    <property type="match status" value="1"/>
</dbReference>
<dbReference type="InterPro" id="IPR004147">
    <property type="entry name" value="ABC1_dom"/>
</dbReference>
<reference evidence="3" key="1">
    <citation type="submission" date="2021-07" db="EMBL/GenBank/DDBJ databases">
        <authorList>
            <person name="Branca A.L. A."/>
        </authorList>
    </citation>
    <scope>NUCLEOTIDE SEQUENCE</scope>
</reference>
<protein>
    <recommendedName>
        <fullName evidence="2">F-box domain-containing protein</fullName>
    </recommendedName>
</protein>
<comment type="caution">
    <text evidence="3">The sequence shown here is derived from an EMBL/GenBank/DDBJ whole genome shotgun (WGS) entry which is preliminary data.</text>
</comment>
<dbReference type="OrthoDB" id="427480at2759"/>
<accession>A0A9W4IA29</accession>
<proteinExistence type="inferred from homology"/>
<dbReference type="PANTHER" id="PTHR43173">
    <property type="entry name" value="ABC1 FAMILY PROTEIN"/>
    <property type="match status" value="1"/>
</dbReference>
<dbReference type="GO" id="GO:0055088">
    <property type="term" value="P:lipid homeostasis"/>
    <property type="evidence" value="ECO:0007669"/>
    <property type="project" value="TreeGrafter"/>
</dbReference>
<dbReference type="GO" id="GO:0007005">
    <property type="term" value="P:mitochondrion organization"/>
    <property type="evidence" value="ECO:0007669"/>
    <property type="project" value="TreeGrafter"/>
</dbReference>
<dbReference type="AlphaFoldDB" id="A0A9W4IA29"/>
<comment type="similarity">
    <text evidence="1">Belongs to the protein kinase superfamily. ADCK protein kinase family.</text>
</comment>
<dbReference type="GO" id="GO:0005743">
    <property type="term" value="C:mitochondrial inner membrane"/>
    <property type="evidence" value="ECO:0007669"/>
    <property type="project" value="TreeGrafter"/>
</dbReference>
<dbReference type="Pfam" id="PF00646">
    <property type="entry name" value="F-box"/>
    <property type="match status" value="1"/>
</dbReference>
<evidence type="ECO:0000313" key="4">
    <source>
        <dbReference type="Proteomes" id="UP001153461"/>
    </source>
</evidence>
<dbReference type="InterPro" id="IPR051130">
    <property type="entry name" value="Mito_struct-func_regulator"/>
</dbReference>
<dbReference type="InterPro" id="IPR001810">
    <property type="entry name" value="F-box_dom"/>
</dbReference>
<evidence type="ECO:0000256" key="1">
    <source>
        <dbReference type="ARBA" id="ARBA00009670"/>
    </source>
</evidence>
<name>A0A9W4IA29_PENNA</name>
<gene>
    <name evidence="3" type="ORF">PNAL_LOCUS9014</name>
</gene>
<evidence type="ECO:0000259" key="2">
    <source>
        <dbReference type="PROSITE" id="PS50181"/>
    </source>
</evidence>
<dbReference type="InterPro" id="IPR045307">
    <property type="entry name" value="ADCK1_dom"/>
</dbReference>
<dbReference type="Proteomes" id="UP001153461">
    <property type="component" value="Unassembled WGS sequence"/>
</dbReference>
<sequence length="972" mass="110515">MLRLDEIANTTSNRRSYRVTLKQEASSPEEQNALISACHKRCAERTLRVLEKNGSVFIKLGQHLSSMGYLLPIEWTSTFIPLQDKCPVSSIESIAELFRKDTGQDINELFTSFESTPIGAASLAQVHIATLKGTGQRVAVKVQHPALDEWVPLDLALTRFTFSMLKRFFPEYDLEWLSKEMDFSLPQELDFRMEAQNATHASEYFKQHSDAPLVIPEVMWSQKRILVMEYIAGHRPDDLEYLDANNIDRDEVSAALAHVFNEMIFGDNAPLHCDPHGGNIAIRPNHTRSHPNFDIVLYDHGLYRNIDRDLRRNYAKLWLAVIDADVPRMREFAYKVAGVTDKQFPLFASAITGRDYSVLTNESVVSARTAKEKDDISGALGEGMLQQLVVLLGQVPRIILLILKTNDLSMYSPLTTDSFGLSSTNTLPARSLDENLHTRQGPMRSFLILARYATRTVFEEQLEIIKESGGVFRNLFRFICAYASYLRVEVKLSVYETVLSLKTRFGLRSVFSVILILCSWHSSPDTLLYLTVTALWRIYEDKRDGNCPGAQVELPKGQQVHGYLDEREEGGEEGAIRLYSVSGDSHLGKRRSEGDEKLPRCLGNANIVSRALISTLLLHRINATISIIPRGYHSATEYCFDEAQTDAIVRTAAYHRRAYCLSVIWYSPREYIDIQPSIASPFQRASKVGIGYLDHLPLELLLDILHRLDIHSLFIFLQINLRSRQIVDSLSQYQSVVSHRRNLFCALLRTRLAIDISLLDFYDALYIKNCTLCGEFAGFISLLIWKRCCFKCLLESPETQVRTLTSVRKQFHITKDELNKLRSFKSLPGIYSMSEFTQNSRITIASLSLACKGQPYITSCTLPYYDKQTGIVKRGLSCGGCQLAIEKDIIGARNTGWGYEARDKVYARDGFLDHFRWCEQAQLLWRSSGEGRNPATRAACRCSDRGVFSKERMIIAWDPFVDVLQPRLELSW</sequence>
<dbReference type="CDD" id="cd13969">
    <property type="entry name" value="ADCK1-like"/>
    <property type="match status" value="1"/>
</dbReference>
<dbReference type="PROSITE" id="PS50181">
    <property type="entry name" value="FBOX"/>
    <property type="match status" value="1"/>
</dbReference>
<dbReference type="PANTHER" id="PTHR43173:SF19">
    <property type="entry name" value="AARF DOMAIN-CONTAINING PROTEIN KINASE 1"/>
    <property type="match status" value="1"/>
</dbReference>
<organism evidence="3 4">
    <name type="scientific">Penicillium nalgiovense</name>
    <dbReference type="NCBI Taxonomy" id="60175"/>
    <lineage>
        <taxon>Eukaryota</taxon>
        <taxon>Fungi</taxon>
        <taxon>Dikarya</taxon>
        <taxon>Ascomycota</taxon>
        <taxon>Pezizomycotina</taxon>
        <taxon>Eurotiomycetes</taxon>
        <taxon>Eurotiomycetidae</taxon>
        <taxon>Eurotiales</taxon>
        <taxon>Aspergillaceae</taxon>
        <taxon>Penicillium</taxon>
    </lineage>
</organism>
<dbReference type="EMBL" id="CAJVNV010000613">
    <property type="protein sequence ID" value="CAG8263816.1"/>
    <property type="molecule type" value="Genomic_DNA"/>
</dbReference>
<feature type="domain" description="F-box" evidence="2">
    <location>
        <begin position="690"/>
        <end position="736"/>
    </location>
</feature>